<dbReference type="EMBL" id="BAAACF010000001">
    <property type="protein sequence ID" value="GAA0719245.1"/>
    <property type="molecule type" value="Genomic_DNA"/>
</dbReference>
<evidence type="ECO:0000259" key="2">
    <source>
        <dbReference type="SMART" id="SM00471"/>
    </source>
</evidence>
<keyword evidence="4" id="KW-1185">Reference proteome</keyword>
<dbReference type="PANTHER" id="PTHR37294:SF1">
    <property type="entry name" value="3'-5' EXORIBONUCLEASE YHAM"/>
    <property type="match status" value="1"/>
</dbReference>
<accession>A0ABN1IQD7</accession>
<dbReference type="Gene3D" id="1.10.3210.10">
    <property type="entry name" value="Hypothetical protein af1432"/>
    <property type="match status" value="1"/>
</dbReference>
<dbReference type="Proteomes" id="UP001500339">
    <property type="component" value="Unassembled WGS sequence"/>
</dbReference>
<gene>
    <name evidence="3" type="ORF">GCM10008905_06990</name>
</gene>
<protein>
    <submittedName>
        <fullName evidence="3">HD domain-containing protein</fullName>
    </submittedName>
</protein>
<dbReference type="PANTHER" id="PTHR37294">
    <property type="entry name" value="3'-5' EXORIBONUCLEASE YHAM"/>
    <property type="match status" value="1"/>
</dbReference>
<dbReference type="CDD" id="cd00077">
    <property type="entry name" value="HDc"/>
    <property type="match status" value="1"/>
</dbReference>
<dbReference type="NCBIfam" id="TIGR00277">
    <property type="entry name" value="HDIG"/>
    <property type="match status" value="1"/>
</dbReference>
<evidence type="ECO:0000256" key="1">
    <source>
        <dbReference type="ARBA" id="ARBA00022801"/>
    </source>
</evidence>
<dbReference type="SMART" id="SM00471">
    <property type="entry name" value="HDc"/>
    <property type="match status" value="1"/>
</dbReference>
<organism evidence="3 4">
    <name type="scientific">Clostridium malenominatum</name>
    <dbReference type="NCBI Taxonomy" id="1539"/>
    <lineage>
        <taxon>Bacteria</taxon>
        <taxon>Bacillati</taxon>
        <taxon>Bacillota</taxon>
        <taxon>Clostridia</taxon>
        <taxon>Eubacteriales</taxon>
        <taxon>Clostridiaceae</taxon>
        <taxon>Clostridium</taxon>
    </lineage>
</organism>
<proteinExistence type="predicted"/>
<dbReference type="RefSeq" id="WP_343766701.1">
    <property type="nucleotide sequence ID" value="NZ_BAAACF010000001.1"/>
</dbReference>
<comment type="caution">
    <text evidence="3">The sequence shown here is derived from an EMBL/GenBank/DDBJ whole genome shotgun (WGS) entry which is preliminary data.</text>
</comment>
<evidence type="ECO:0000313" key="3">
    <source>
        <dbReference type="EMBL" id="GAA0719245.1"/>
    </source>
</evidence>
<feature type="domain" description="HD/PDEase" evidence="2">
    <location>
        <begin position="145"/>
        <end position="279"/>
    </location>
</feature>
<dbReference type="InterPro" id="IPR006674">
    <property type="entry name" value="HD_domain"/>
</dbReference>
<dbReference type="InterPro" id="IPR006675">
    <property type="entry name" value="HDIG_dom"/>
</dbReference>
<evidence type="ECO:0000313" key="4">
    <source>
        <dbReference type="Proteomes" id="UP001500339"/>
    </source>
</evidence>
<keyword evidence="1" id="KW-0378">Hydrolase</keyword>
<dbReference type="SUPFAM" id="SSF109604">
    <property type="entry name" value="HD-domain/PDEase-like"/>
    <property type="match status" value="1"/>
</dbReference>
<reference evidence="3 4" key="1">
    <citation type="journal article" date="2019" name="Int. J. Syst. Evol. Microbiol.">
        <title>The Global Catalogue of Microorganisms (GCM) 10K type strain sequencing project: providing services to taxonomists for standard genome sequencing and annotation.</title>
        <authorList>
            <consortium name="The Broad Institute Genomics Platform"/>
            <consortium name="The Broad Institute Genome Sequencing Center for Infectious Disease"/>
            <person name="Wu L."/>
            <person name="Ma J."/>
        </authorList>
    </citation>
    <scope>NUCLEOTIDE SEQUENCE [LARGE SCALE GENOMIC DNA]</scope>
    <source>
        <strain evidence="3 4">JCM 1405</strain>
    </source>
</reference>
<sequence>MKSVYAKDIRGGDKVNTTFMIMKKLYKDNENNTIAYIGDNSGDIKAVIPDKDDVLKIGDVIECTASMETLLVISKFKKMHHFLVEQFLPTIKRSVEDIMREIDEMSEEEFKSKEIKALNDYFFKDEEFLKRFKRGIGGVSMHHNYLGGLAEHTLNVMYLARTFAYRYDCRNKEIVILGAKLHDIGKIYEFNYDGPFSYTLRGEMEGHIVIGVTMLEEAFRKEPNLYNEDFKERIKGCVVQHHGKVEFGSPKPPNMEESYIVHYADYVDATMNKISLIKEGIEPGNWSAYDRRIEGKLYV</sequence>
<dbReference type="Pfam" id="PF01966">
    <property type="entry name" value="HD"/>
    <property type="match status" value="1"/>
</dbReference>
<dbReference type="InterPro" id="IPR050798">
    <property type="entry name" value="YhaM_exoribonuc/phosphodiest"/>
</dbReference>
<name>A0ABN1IQD7_9CLOT</name>
<dbReference type="InterPro" id="IPR003607">
    <property type="entry name" value="HD/PDEase_dom"/>
</dbReference>